<dbReference type="InterPro" id="IPR004218">
    <property type="entry name" value="GSHS_ATP-bd"/>
</dbReference>
<keyword evidence="1" id="KW-0067">ATP-binding</keyword>
<name>A0A5N1JB46_9BACT</name>
<sequence length="296" mass="34654">MQRLKIALVTYNDKGNFPGEGSLEDNRLHQFLLSKDLEVNFEIWDDPDVNWKKYDAILLKSPWDYFDHIQEFNRWLDKLESQHLRVLNPIKTVRWNSDKRYLLDLEKSGFPIVPTRILETPDDLNIYELYEKWQTETIIIKPVISGGAKNTFSISKAEAATIEPKIKFLLAKEAFLAQPFVPEIQTEGEWSLIFFNGRFSHCVLKVPKSGDFRVQHYFGGAIIPSDPPETVLKTAQKLVQEFANDCLYARVDGVKVKDEFQLMELELIEPLLYLQQHQELYENYYQALMEMLSQEN</sequence>
<evidence type="ECO:0000313" key="3">
    <source>
        <dbReference type="EMBL" id="KAA9346089.1"/>
    </source>
</evidence>
<dbReference type="SUPFAM" id="SSF56059">
    <property type="entry name" value="Glutathione synthetase ATP-binding domain-like"/>
    <property type="match status" value="1"/>
</dbReference>
<organism evidence="3 4">
    <name type="scientific">Adhaeribacter soli</name>
    <dbReference type="NCBI Taxonomy" id="2607655"/>
    <lineage>
        <taxon>Bacteria</taxon>
        <taxon>Pseudomonadati</taxon>
        <taxon>Bacteroidota</taxon>
        <taxon>Cytophagia</taxon>
        <taxon>Cytophagales</taxon>
        <taxon>Hymenobacteraceae</taxon>
        <taxon>Adhaeribacter</taxon>
    </lineage>
</organism>
<keyword evidence="4" id="KW-1185">Reference proteome</keyword>
<reference evidence="3 4" key="1">
    <citation type="submission" date="2019-09" db="EMBL/GenBank/DDBJ databases">
        <title>Genome sequence of Adhaeribacter sp. M2.</title>
        <authorList>
            <person name="Srinivasan S."/>
        </authorList>
    </citation>
    <scope>NUCLEOTIDE SEQUENCE [LARGE SCALE GENOMIC DNA]</scope>
    <source>
        <strain evidence="3 4">M2</strain>
    </source>
</reference>
<dbReference type="InterPro" id="IPR053191">
    <property type="entry name" value="DcsG_Biosynth_Enzyme"/>
</dbReference>
<dbReference type="RefSeq" id="WP_150902232.1">
    <property type="nucleotide sequence ID" value="NZ_VTWT01000001.1"/>
</dbReference>
<keyword evidence="1" id="KW-0547">Nucleotide-binding</keyword>
<dbReference type="EMBL" id="VTWT01000001">
    <property type="protein sequence ID" value="KAA9346089.1"/>
    <property type="molecule type" value="Genomic_DNA"/>
</dbReference>
<protein>
    <recommendedName>
        <fullName evidence="2">ATP-grasp domain-containing protein</fullName>
    </recommendedName>
</protein>
<dbReference type="PROSITE" id="PS50975">
    <property type="entry name" value="ATP_GRASP"/>
    <property type="match status" value="1"/>
</dbReference>
<dbReference type="InterPro" id="IPR011761">
    <property type="entry name" value="ATP-grasp"/>
</dbReference>
<accession>A0A5N1JB46</accession>
<evidence type="ECO:0000313" key="4">
    <source>
        <dbReference type="Proteomes" id="UP000326570"/>
    </source>
</evidence>
<comment type="caution">
    <text evidence="3">The sequence shown here is derived from an EMBL/GenBank/DDBJ whole genome shotgun (WGS) entry which is preliminary data.</text>
</comment>
<dbReference type="GO" id="GO:0004363">
    <property type="term" value="F:glutathione synthase activity"/>
    <property type="evidence" value="ECO:0007669"/>
    <property type="project" value="InterPro"/>
</dbReference>
<dbReference type="PANTHER" id="PTHR39217:SF1">
    <property type="entry name" value="GLUTATHIONE SYNTHETASE"/>
    <property type="match status" value="1"/>
</dbReference>
<evidence type="ECO:0000259" key="2">
    <source>
        <dbReference type="PROSITE" id="PS50975"/>
    </source>
</evidence>
<dbReference type="PANTHER" id="PTHR39217">
    <property type="match status" value="1"/>
</dbReference>
<dbReference type="GO" id="GO:0046872">
    <property type="term" value="F:metal ion binding"/>
    <property type="evidence" value="ECO:0007669"/>
    <property type="project" value="InterPro"/>
</dbReference>
<dbReference type="Pfam" id="PF02955">
    <property type="entry name" value="GSH-S_ATP"/>
    <property type="match status" value="1"/>
</dbReference>
<evidence type="ECO:0000256" key="1">
    <source>
        <dbReference type="PROSITE-ProRule" id="PRU00409"/>
    </source>
</evidence>
<feature type="domain" description="ATP-grasp" evidence="2">
    <location>
        <begin position="102"/>
        <end position="293"/>
    </location>
</feature>
<dbReference type="AlphaFoldDB" id="A0A5N1JB46"/>
<gene>
    <name evidence="3" type="ORF">F0P94_03125</name>
</gene>
<dbReference type="GO" id="GO:0005524">
    <property type="term" value="F:ATP binding"/>
    <property type="evidence" value="ECO:0007669"/>
    <property type="project" value="UniProtKB-UniRule"/>
</dbReference>
<dbReference type="Proteomes" id="UP000326570">
    <property type="component" value="Unassembled WGS sequence"/>
</dbReference>
<proteinExistence type="predicted"/>
<dbReference type="Gene3D" id="3.30.470.20">
    <property type="entry name" value="ATP-grasp fold, B domain"/>
    <property type="match status" value="1"/>
</dbReference>